<dbReference type="KEGG" id="pic:PICST_30674"/>
<evidence type="ECO:0000256" key="1">
    <source>
        <dbReference type="ARBA" id="ARBA00010465"/>
    </source>
</evidence>
<reference evidence="6 7" key="1">
    <citation type="journal article" date="2007" name="Nat. Biotechnol.">
        <title>Genome sequence of the lignocellulose-bioconverting and xylose-fermenting yeast Pichia stipitis.</title>
        <authorList>
            <person name="Jeffries T.W."/>
            <person name="Grigoriev I.V."/>
            <person name="Grimwood J."/>
            <person name="Laplaza J.M."/>
            <person name="Aerts A."/>
            <person name="Salamov A."/>
            <person name="Schmutz J."/>
            <person name="Lindquist E."/>
            <person name="Dehal P."/>
            <person name="Shapiro H."/>
            <person name="Jin Y.S."/>
            <person name="Passoth V."/>
            <person name="Richardson P.M."/>
        </authorList>
    </citation>
    <scope>NUCLEOTIDE SEQUENCE [LARGE SCALE GENOMIC DNA]</scope>
    <source>
        <strain evidence="7">ATCC 58785 / CBS 6054 / NBRC 10063 / NRRL Y-11545</strain>
    </source>
</reference>
<dbReference type="AlphaFoldDB" id="A3LRF9"/>
<evidence type="ECO:0000256" key="2">
    <source>
        <dbReference type="ARBA" id="ARBA00019138"/>
    </source>
</evidence>
<evidence type="ECO:0000313" key="6">
    <source>
        <dbReference type="EMBL" id="ABN65377.2"/>
    </source>
</evidence>
<feature type="compositionally biased region" description="Basic and acidic residues" evidence="4">
    <location>
        <begin position="162"/>
        <end position="177"/>
    </location>
</feature>
<dbReference type="RefSeq" id="XP_001383406.2">
    <property type="nucleotide sequence ID" value="XM_001383369.1"/>
</dbReference>
<dbReference type="EMBL" id="CP000497">
    <property type="protein sequence ID" value="ABN65377.2"/>
    <property type="molecule type" value="Genomic_DNA"/>
</dbReference>
<feature type="compositionally biased region" description="Basic and acidic residues" evidence="4">
    <location>
        <begin position="18"/>
        <end position="29"/>
    </location>
</feature>
<evidence type="ECO:0000313" key="7">
    <source>
        <dbReference type="Proteomes" id="UP000002258"/>
    </source>
</evidence>
<comment type="function">
    <text evidence="3">Component of the SWR1 complex which mediates the ATP-dependent exchange of histone H2A for the H2A variant HZT1 leading to transcriptional regulation of selected genes by chromatin remodeling. Involved in chromosome stability.</text>
</comment>
<feature type="compositionally biased region" description="Basic and acidic residues" evidence="4">
    <location>
        <begin position="41"/>
        <end position="58"/>
    </location>
</feature>
<dbReference type="OMA" id="LDWAAYV"/>
<dbReference type="HOGENOM" id="CLU_062474_1_0_1"/>
<dbReference type="FunCoup" id="A3LRF9">
    <property type="interactions" value="476"/>
</dbReference>
<keyword evidence="7" id="KW-1185">Reference proteome</keyword>
<dbReference type="GO" id="GO:0000812">
    <property type="term" value="C:Swr1 complex"/>
    <property type="evidence" value="ECO:0007669"/>
    <property type="project" value="TreeGrafter"/>
</dbReference>
<evidence type="ECO:0000256" key="4">
    <source>
        <dbReference type="SAM" id="MobiDB-lite"/>
    </source>
</evidence>
<dbReference type="GeneID" id="4838011"/>
<protein>
    <recommendedName>
        <fullName evidence="2">SWR1-complex protein 5</fullName>
    </recommendedName>
</protein>
<sequence length="359" mass="41030">MAKQKKVPEPALVRSKNKQTDKRSQKQEQDLQEEQDEMSEDIVKDEHVRNTDKVKEADNVDQDDDEDDYDEEEDEDYDPEAVVETNKEDEEDDEKAEKDEKVPDFSAIESATISQVRTRNQRLQERQVVQSRYIGSFETDSSGLVPAPRLTVDVDSIFNEMKENTLNDSRPDWKESITGDEGSNKSSSDTGKNKDGTLGPRKIKIQTSYAFAGKLITETKEVDEDSAEAKAFLNSTSVVAAQDSDENAVRSFVPVIRKIPSTGEEVELRIKLKRPSLIDKFMSAHGSKKSKLSTLEKSRLDWASFVDQRKIGDELKLHNKAGYLDKQDFLGRVQEKQDIEYQKAKEEERSRQWLKQQQG</sequence>
<dbReference type="Proteomes" id="UP000002258">
    <property type="component" value="Chromosome 3"/>
</dbReference>
<dbReference type="PROSITE" id="PS51279">
    <property type="entry name" value="BCNT_C"/>
    <property type="match status" value="1"/>
</dbReference>
<dbReference type="PANTHER" id="PTHR48407:SF1">
    <property type="entry name" value="CRANIOFACIAL DEVELOPMENT PROTEIN 1"/>
    <property type="match status" value="1"/>
</dbReference>
<dbReference type="OrthoDB" id="445677at2759"/>
<dbReference type="eggNOG" id="KOG4776">
    <property type="taxonomic scope" value="Eukaryota"/>
</dbReference>
<evidence type="ECO:0000259" key="5">
    <source>
        <dbReference type="PROSITE" id="PS51279"/>
    </source>
</evidence>
<dbReference type="InterPro" id="IPR011421">
    <property type="entry name" value="BCNT-C"/>
</dbReference>
<comment type="similarity">
    <text evidence="1">Belongs to the SWC5 family.</text>
</comment>
<feature type="compositionally biased region" description="Acidic residues" evidence="4">
    <location>
        <begin position="30"/>
        <end position="40"/>
    </location>
</feature>
<dbReference type="PANTHER" id="PTHR48407">
    <property type="entry name" value="CRANIOFACIAL DEVELOPMENT PROTEIN 1"/>
    <property type="match status" value="1"/>
</dbReference>
<evidence type="ECO:0000256" key="3">
    <source>
        <dbReference type="ARBA" id="ARBA00025222"/>
    </source>
</evidence>
<organism evidence="6 7">
    <name type="scientific">Scheffersomyces stipitis (strain ATCC 58785 / CBS 6054 / NBRC 10063 / NRRL Y-11545)</name>
    <name type="common">Yeast</name>
    <name type="synonym">Pichia stipitis</name>
    <dbReference type="NCBI Taxonomy" id="322104"/>
    <lineage>
        <taxon>Eukaryota</taxon>
        <taxon>Fungi</taxon>
        <taxon>Dikarya</taxon>
        <taxon>Ascomycota</taxon>
        <taxon>Saccharomycotina</taxon>
        <taxon>Pichiomycetes</taxon>
        <taxon>Debaryomycetaceae</taxon>
        <taxon>Scheffersomyces</taxon>
    </lineage>
</organism>
<feature type="region of interest" description="Disordered" evidence="4">
    <location>
        <begin position="162"/>
        <end position="199"/>
    </location>
</feature>
<proteinExistence type="inferred from homology"/>
<feature type="compositionally biased region" description="Acidic residues" evidence="4">
    <location>
        <begin position="59"/>
        <end position="94"/>
    </location>
</feature>
<gene>
    <name evidence="6" type="ORF">PICST_30674</name>
</gene>
<dbReference type="STRING" id="322104.A3LRF9"/>
<feature type="region of interest" description="Disordered" evidence="4">
    <location>
        <begin position="1"/>
        <end position="106"/>
    </location>
</feature>
<name>A3LRF9_PICST</name>
<dbReference type="InParanoid" id="A3LRF9"/>
<dbReference type="Pfam" id="PF07572">
    <property type="entry name" value="BCNT"/>
    <property type="match status" value="1"/>
</dbReference>
<feature type="domain" description="BCNT-C" evidence="5">
    <location>
        <begin position="272"/>
        <end position="351"/>
    </location>
</feature>
<accession>A3LRF9</accession>
<dbReference type="InterPro" id="IPR027124">
    <property type="entry name" value="Swc5/CFDP1/2"/>
</dbReference>